<proteinExistence type="predicted"/>
<dbReference type="EMBL" id="LVYU01000156">
    <property type="protein sequence ID" value="KZA96503.1"/>
    <property type="molecule type" value="Genomic_DNA"/>
</dbReference>
<sequence length="452" mass="49643">MATLDTLMVDLIAEVTRIQAPAALPDKDGDSFSMPGLIATGDGRSITTSREMERLIEAVAQELKRGDPSISQRHTDKEWNWLVRGTFGPALMLIDLDDDAAENTQLLLTSIRSQIDVAASAQDREYAFGCTLFGTFEVAPFSIGPVTFEPRANWLTRKQSEREISGTTARRVQKSWKGTKLRERKQRYDAMQERDVLDAVGKCPYVCSVRTTGLASEAGRLKAQTASHLAMAAVALRWATPSGALAGFRLLTDPGIRHQRSLVFVPGVRMLAGAHLVGMPHGPSISPKDWLTELEARKDDFAVIGQAIEYFLSVSGFTARPKVMNVLVQALLWFYEACREEVDLMAVVKFTATLDALANGGKSGGIRRLVNARLGIPDDKAIRKDGPTLKAAVDEIYSDGRSRTIHGTNDKLGKDWSSTRRLAEQFARLCLIASVDWAVRNPSLDDPSALQK</sequence>
<name>A0A154I7D2_RHILE</name>
<dbReference type="AlphaFoldDB" id="A0A154I7D2"/>
<gene>
    <name evidence="1" type="ORF">A4A59_05260</name>
</gene>
<accession>A0A154I7D2</accession>
<comment type="caution">
    <text evidence="1">The sequence shown here is derived from an EMBL/GenBank/DDBJ whole genome shotgun (WGS) entry which is preliminary data.</text>
</comment>
<evidence type="ECO:0000313" key="1">
    <source>
        <dbReference type="EMBL" id="KZA96503.1"/>
    </source>
</evidence>
<reference evidence="1" key="1">
    <citation type="submission" date="2016-03" db="EMBL/GenBank/DDBJ databases">
        <title>Microsymbionts genomes from the relict species Vavilovia formosa.</title>
        <authorList>
            <person name="Chirak E."/>
            <person name="Kimeklis A."/>
            <person name="Kopat V."/>
            <person name="Andronov E."/>
        </authorList>
    </citation>
    <scope>NUCLEOTIDE SEQUENCE [LARGE SCALE GENOMIC DNA]</scope>
    <source>
        <strain evidence="1">Vaf12</strain>
    </source>
</reference>
<evidence type="ECO:0008006" key="2">
    <source>
        <dbReference type="Google" id="ProtNLM"/>
    </source>
</evidence>
<protein>
    <recommendedName>
        <fullName evidence="2">Apea-like HEPN domain-containing protein</fullName>
    </recommendedName>
</protein>
<organism evidence="1">
    <name type="scientific">Rhizobium leguminosarum</name>
    <dbReference type="NCBI Taxonomy" id="384"/>
    <lineage>
        <taxon>Bacteria</taxon>
        <taxon>Pseudomonadati</taxon>
        <taxon>Pseudomonadota</taxon>
        <taxon>Alphaproteobacteria</taxon>
        <taxon>Hyphomicrobiales</taxon>
        <taxon>Rhizobiaceae</taxon>
        <taxon>Rhizobium/Agrobacterium group</taxon>
        <taxon>Rhizobium</taxon>
    </lineage>
</organism>